<accession>A0A0A9A7B9</accession>
<feature type="chain" id="PRO_5002062488" description="Secreted protein" evidence="1">
    <location>
        <begin position="25"/>
        <end position="68"/>
    </location>
</feature>
<keyword evidence="1" id="KW-0732">Signal</keyword>
<evidence type="ECO:0000313" key="2">
    <source>
        <dbReference type="EMBL" id="JAD47554.1"/>
    </source>
</evidence>
<sequence length="68" mass="7903">MGNGIFMINSACLALRLFFLQARCAPVRTSGVMSSSFALLYVQDSERHFHMHQMTRRSRRKDTRIKII</sequence>
<feature type="signal peptide" evidence="1">
    <location>
        <begin position="1"/>
        <end position="24"/>
    </location>
</feature>
<evidence type="ECO:0008006" key="3">
    <source>
        <dbReference type="Google" id="ProtNLM"/>
    </source>
</evidence>
<reference evidence="2" key="2">
    <citation type="journal article" date="2015" name="Data Brief">
        <title>Shoot transcriptome of the giant reed, Arundo donax.</title>
        <authorList>
            <person name="Barrero R.A."/>
            <person name="Guerrero F.D."/>
            <person name="Moolhuijzen P."/>
            <person name="Goolsby J.A."/>
            <person name="Tidwell J."/>
            <person name="Bellgard S.E."/>
            <person name="Bellgard M.I."/>
        </authorList>
    </citation>
    <scope>NUCLEOTIDE SEQUENCE</scope>
    <source>
        <tissue evidence="2">Shoot tissue taken approximately 20 cm above the soil surface</tissue>
    </source>
</reference>
<evidence type="ECO:0000256" key="1">
    <source>
        <dbReference type="SAM" id="SignalP"/>
    </source>
</evidence>
<dbReference type="EMBL" id="GBRH01250341">
    <property type="protein sequence ID" value="JAD47554.1"/>
    <property type="molecule type" value="Transcribed_RNA"/>
</dbReference>
<reference evidence="2" key="1">
    <citation type="submission" date="2014-09" db="EMBL/GenBank/DDBJ databases">
        <authorList>
            <person name="Magalhaes I.L.F."/>
            <person name="Oliveira U."/>
            <person name="Santos F.R."/>
            <person name="Vidigal T.H.D.A."/>
            <person name="Brescovit A.D."/>
            <person name="Santos A.J."/>
        </authorList>
    </citation>
    <scope>NUCLEOTIDE SEQUENCE</scope>
    <source>
        <tissue evidence="2">Shoot tissue taken approximately 20 cm above the soil surface</tissue>
    </source>
</reference>
<proteinExistence type="predicted"/>
<protein>
    <recommendedName>
        <fullName evidence="3">Secreted protein</fullName>
    </recommendedName>
</protein>
<name>A0A0A9A7B9_ARUDO</name>
<dbReference type="AlphaFoldDB" id="A0A0A9A7B9"/>
<organism evidence="2">
    <name type="scientific">Arundo donax</name>
    <name type="common">Giant reed</name>
    <name type="synonym">Donax arundinaceus</name>
    <dbReference type="NCBI Taxonomy" id="35708"/>
    <lineage>
        <taxon>Eukaryota</taxon>
        <taxon>Viridiplantae</taxon>
        <taxon>Streptophyta</taxon>
        <taxon>Embryophyta</taxon>
        <taxon>Tracheophyta</taxon>
        <taxon>Spermatophyta</taxon>
        <taxon>Magnoliopsida</taxon>
        <taxon>Liliopsida</taxon>
        <taxon>Poales</taxon>
        <taxon>Poaceae</taxon>
        <taxon>PACMAD clade</taxon>
        <taxon>Arundinoideae</taxon>
        <taxon>Arundineae</taxon>
        <taxon>Arundo</taxon>
    </lineage>
</organism>